<evidence type="ECO:0000313" key="1">
    <source>
        <dbReference type="EMBL" id="GHG22003.1"/>
    </source>
</evidence>
<evidence type="ECO:0008006" key="3">
    <source>
        <dbReference type="Google" id="ProtNLM"/>
    </source>
</evidence>
<name>A0A919BWA9_STRFL</name>
<organism evidence="1 2">
    <name type="scientific">Streptomyces filamentosus</name>
    <name type="common">Streptomyces roseosporus</name>
    <dbReference type="NCBI Taxonomy" id="67294"/>
    <lineage>
        <taxon>Bacteria</taxon>
        <taxon>Bacillati</taxon>
        <taxon>Actinomycetota</taxon>
        <taxon>Actinomycetes</taxon>
        <taxon>Kitasatosporales</taxon>
        <taxon>Streptomycetaceae</taxon>
        <taxon>Streptomyces</taxon>
    </lineage>
</organism>
<comment type="caution">
    <text evidence="1">The sequence shown here is derived from an EMBL/GenBank/DDBJ whole genome shotgun (WGS) entry which is preliminary data.</text>
</comment>
<sequence>MFSASPDDDRRAILHLDVRLHPDDRDLTGPEWAEVAHRLARAAGIEIPGKGHGCRWIAVQAQPRRLDLIAKLIHLDGAWHAPPADVLRRLAAEARRIEQDLQLIPVPAAASARADSRLAQTASAQLASVLAQLADEQAGALTVVRKLVEHVAYLIASPPGSDTAHRLELIARRLHTIQQDLDATADHLVQPRASTFPCTVQRPVHRTL</sequence>
<gene>
    <name evidence="1" type="ORF">GCM10017667_67090</name>
</gene>
<accession>A0A919BWA9</accession>
<reference evidence="1" key="1">
    <citation type="journal article" date="2014" name="Int. J. Syst. Evol. Microbiol.">
        <title>Complete genome sequence of Corynebacterium casei LMG S-19264T (=DSM 44701T), isolated from a smear-ripened cheese.</title>
        <authorList>
            <consortium name="US DOE Joint Genome Institute (JGI-PGF)"/>
            <person name="Walter F."/>
            <person name="Albersmeier A."/>
            <person name="Kalinowski J."/>
            <person name="Ruckert C."/>
        </authorList>
    </citation>
    <scope>NUCLEOTIDE SEQUENCE</scope>
    <source>
        <strain evidence="1">JCM 4122</strain>
    </source>
</reference>
<dbReference type="AlphaFoldDB" id="A0A919BWA9"/>
<protein>
    <recommendedName>
        <fullName evidence="3">Relaxase/mobilization nuclease</fullName>
    </recommendedName>
</protein>
<dbReference type="EMBL" id="BNBE01000003">
    <property type="protein sequence ID" value="GHG22003.1"/>
    <property type="molecule type" value="Genomic_DNA"/>
</dbReference>
<dbReference type="Proteomes" id="UP000632849">
    <property type="component" value="Unassembled WGS sequence"/>
</dbReference>
<proteinExistence type="predicted"/>
<reference evidence="1" key="2">
    <citation type="submission" date="2020-09" db="EMBL/GenBank/DDBJ databases">
        <authorList>
            <person name="Sun Q."/>
            <person name="Ohkuma M."/>
        </authorList>
    </citation>
    <scope>NUCLEOTIDE SEQUENCE</scope>
    <source>
        <strain evidence="1">JCM 4122</strain>
    </source>
</reference>
<keyword evidence="2" id="KW-1185">Reference proteome</keyword>
<evidence type="ECO:0000313" key="2">
    <source>
        <dbReference type="Proteomes" id="UP000632849"/>
    </source>
</evidence>
<dbReference type="RefSeq" id="WP_229915760.1">
    <property type="nucleotide sequence ID" value="NZ_BNBE01000003.1"/>
</dbReference>